<keyword evidence="4" id="KW-0547">Nucleotide-binding</keyword>
<dbReference type="Pfam" id="PF18074">
    <property type="entry name" value="PriA_C"/>
    <property type="match status" value="1"/>
</dbReference>
<dbReference type="Proteomes" id="UP000230935">
    <property type="component" value="Unassembled WGS sequence"/>
</dbReference>
<dbReference type="Pfam" id="PF17764">
    <property type="entry name" value="PriA_3primeBD"/>
    <property type="match status" value="1"/>
</dbReference>
<dbReference type="GO" id="GO:0006269">
    <property type="term" value="P:DNA replication, synthesis of primer"/>
    <property type="evidence" value="ECO:0007669"/>
    <property type="project" value="UniProtKB-KW"/>
</dbReference>
<evidence type="ECO:0000259" key="12">
    <source>
        <dbReference type="Pfam" id="PF17764"/>
    </source>
</evidence>
<dbReference type="GO" id="GO:0043138">
    <property type="term" value="F:3'-5' DNA helicase activity"/>
    <property type="evidence" value="ECO:0007669"/>
    <property type="project" value="TreeGrafter"/>
</dbReference>
<evidence type="ECO:0000313" key="14">
    <source>
        <dbReference type="EMBL" id="PIS05032.1"/>
    </source>
</evidence>
<protein>
    <submittedName>
        <fullName evidence="14">Primosomal protein N</fullName>
    </submittedName>
</protein>
<dbReference type="GO" id="GO:0006270">
    <property type="term" value="P:DNA replication initiation"/>
    <property type="evidence" value="ECO:0007669"/>
    <property type="project" value="TreeGrafter"/>
</dbReference>
<dbReference type="GO" id="GO:1990077">
    <property type="term" value="C:primosome complex"/>
    <property type="evidence" value="ECO:0007669"/>
    <property type="project" value="UniProtKB-KW"/>
</dbReference>
<evidence type="ECO:0000259" key="11">
    <source>
        <dbReference type="Pfam" id="PF00270"/>
    </source>
</evidence>
<evidence type="ECO:0000313" key="15">
    <source>
        <dbReference type="Proteomes" id="UP000230935"/>
    </source>
</evidence>
<keyword evidence="9" id="KW-0238">DNA-binding</keyword>
<comment type="caution">
    <text evidence="14">The sequence shown here is derived from an EMBL/GenBank/DDBJ whole genome shotgun (WGS) entry which is preliminary data.</text>
</comment>
<organism evidence="14 15">
    <name type="scientific">Candidatus Buchananbacteria bacterium CG10_big_fil_rev_8_21_14_0_10_42_9</name>
    <dbReference type="NCBI Taxonomy" id="1974526"/>
    <lineage>
        <taxon>Bacteria</taxon>
        <taxon>Candidatus Buchananiibacteriota</taxon>
    </lineage>
</organism>
<feature type="domain" description="Primosomal protein N' 3' DNA-binding" evidence="12">
    <location>
        <begin position="16"/>
        <end position="99"/>
    </location>
</feature>
<dbReference type="SUPFAM" id="SSF52540">
    <property type="entry name" value="P-loop containing nucleoside triphosphate hydrolases"/>
    <property type="match status" value="1"/>
</dbReference>
<name>A0A2H0W0Z7_9BACT</name>
<dbReference type="GO" id="GO:0016787">
    <property type="term" value="F:hydrolase activity"/>
    <property type="evidence" value="ECO:0007669"/>
    <property type="project" value="UniProtKB-KW"/>
</dbReference>
<dbReference type="EMBL" id="PEZZ01000024">
    <property type="protein sequence ID" value="PIS05032.1"/>
    <property type="molecule type" value="Genomic_DNA"/>
</dbReference>
<keyword evidence="7" id="KW-0862">Zinc</keyword>
<feature type="domain" description="DEAD/DEAH-box helicase" evidence="11">
    <location>
        <begin position="149"/>
        <end position="260"/>
    </location>
</feature>
<keyword evidence="8" id="KW-0067">ATP-binding</keyword>
<dbReference type="InterPro" id="IPR042115">
    <property type="entry name" value="PriA_3primeBD_sf"/>
</dbReference>
<accession>A0A2H0W0Z7</accession>
<dbReference type="GO" id="GO:0046872">
    <property type="term" value="F:metal ion binding"/>
    <property type="evidence" value="ECO:0007669"/>
    <property type="project" value="UniProtKB-KW"/>
</dbReference>
<evidence type="ECO:0000256" key="9">
    <source>
        <dbReference type="ARBA" id="ARBA00023125"/>
    </source>
</evidence>
<dbReference type="InterPro" id="IPR005259">
    <property type="entry name" value="PriA"/>
</dbReference>
<evidence type="ECO:0000256" key="2">
    <source>
        <dbReference type="ARBA" id="ARBA00022705"/>
    </source>
</evidence>
<proteinExistence type="predicted"/>
<dbReference type="GO" id="GO:0005524">
    <property type="term" value="F:ATP binding"/>
    <property type="evidence" value="ECO:0007669"/>
    <property type="project" value="UniProtKB-KW"/>
</dbReference>
<evidence type="ECO:0000256" key="1">
    <source>
        <dbReference type="ARBA" id="ARBA00022515"/>
    </source>
</evidence>
<dbReference type="InterPro" id="IPR027417">
    <property type="entry name" value="P-loop_NTPase"/>
</dbReference>
<reference evidence="15" key="1">
    <citation type="submission" date="2017-09" db="EMBL/GenBank/DDBJ databases">
        <title>Depth-based differentiation of microbial function through sediment-hosted aquifers and enrichment of novel symbionts in the deep terrestrial subsurface.</title>
        <authorList>
            <person name="Probst A.J."/>
            <person name="Ladd B."/>
            <person name="Jarett J.K."/>
            <person name="Geller-Mcgrath D.E."/>
            <person name="Sieber C.M.K."/>
            <person name="Emerson J.B."/>
            <person name="Anantharaman K."/>
            <person name="Thomas B.C."/>
            <person name="Malmstrom R."/>
            <person name="Stieglmeier M."/>
            <person name="Klingl A."/>
            <person name="Woyke T."/>
            <person name="Ryan C.M."/>
            <person name="Banfield J.F."/>
        </authorList>
    </citation>
    <scope>NUCLEOTIDE SEQUENCE [LARGE SCALE GENOMIC DNA]</scope>
</reference>
<dbReference type="PANTHER" id="PTHR30580:SF0">
    <property type="entry name" value="PRIMOSOMAL PROTEIN N"/>
    <property type="match status" value="1"/>
</dbReference>
<evidence type="ECO:0000256" key="10">
    <source>
        <dbReference type="ARBA" id="ARBA00023235"/>
    </source>
</evidence>
<dbReference type="InterPro" id="IPR011545">
    <property type="entry name" value="DEAD/DEAH_box_helicase_dom"/>
</dbReference>
<evidence type="ECO:0000256" key="5">
    <source>
        <dbReference type="ARBA" id="ARBA00022801"/>
    </source>
</evidence>
<keyword evidence="5" id="KW-0378">Hydrolase</keyword>
<evidence type="ECO:0000256" key="3">
    <source>
        <dbReference type="ARBA" id="ARBA00022723"/>
    </source>
</evidence>
<keyword evidence="6" id="KW-0347">Helicase</keyword>
<evidence type="ECO:0000256" key="4">
    <source>
        <dbReference type="ARBA" id="ARBA00022741"/>
    </source>
</evidence>
<keyword evidence="10" id="KW-0413">Isomerase</keyword>
<dbReference type="Gene3D" id="3.40.50.300">
    <property type="entry name" value="P-loop containing nucleotide triphosphate hydrolases"/>
    <property type="match status" value="1"/>
</dbReference>
<sequence length="623" mass="71206">MKVNIIPYQRLPKSLGVFTYETNLKVSPGDLVEIPWRNKTLPGLVWEINVKSKISKSKLKRIEKIIEPQILAPGDLKLLQWLSEYYFQSPALFLKTFLPEIKKTKGKGFPEVKTPKLVLVNKESGKIADVVLQNSKTLLELDYKNRLEVYLLLAHKLIQQKRQLIILAPEVSLVNYYVHEFKKHYSSNVGFLYSGIARGRYFKTWQQFKNGELPILIGTRQAIFAVSKSTGLIIVDNEHDYSYKQWDMNPRYDARAIAEHVAKIFKSKLLFTSLSPRVKEWKGWNWIGARPSVPRTDIVDLRDELKAGNYSLFSEKLHESMDKLFNVKTDLKSVRDQAILFINQKGSFAVVVCRDCGYSPKCSHCATPLSYYESKAKLICTHCGRQESLSVNCPNCRGGSYKFMGAGAEQVIGEIKRFWPKASVALLTADDDAEVIDEFKNNQVSILVTTSAFSNKLAGIKVKVGAIVSIDTLLNLPEFEANEIVRHAVKELEMLTTNSFIIQTYNPDHPVWKNLGREKKFQADELKNRKALRYPPFGRIVKLTCQGYKMPEVNTQAKNIAQKIKNAVPEIEVLGPMPEYRQKTRGRYRLSLVIKTDAKNKLDQVMKLVPDDWLIDIDAERLL</sequence>
<keyword evidence="2" id="KW-0235">DNA replication</keyword>
<dbReference type="Pfam" id="PF00270">
    <property type="entry name" value="DEAD"/>
    <property type="match status" value="1"/>
</dbReference>
<keyword evidence="3" id="KW-0479">Metal-binding</keyword>
<keyword evidence="1" id="KW-0639">Primosome</keyword>
<dbReference type="PANTHER" id="PTHR30580">
    <property type="entry name" value="PRIMOSOMAL PROTEIN N"/>
    <property type="match status" value="1"/>
</dbReference>
<dbReference type="InterPro" id="IPR041236">
    <property type="entry name" value="PriA_C"/>
</dbReference>
<dbReference type="AlphaFoldDB" id="A0A2H0W0Z7"/>
<evidence type="ECO:0000256" key="8">
    <source>
        <dbReference type="ARBA" id="ARBA00022840"/>
    </source>
</evidence>
<dbReference type="Gene3D" id="3.40.1440.60">
    <property type="entry name" value="PriA, 3(prime) DNA-binding domain"/>
    <property type="match status" value="1"/>
</dbReference>
<feature type="domain" description="Primosomal protein N C-terminal" evidence="13">
    <location>
        <begin position="536"/>
        <end position="608"/>
    </location>
</feature>
<evidence type="ECO:0000256" key="7">
    <source>
        <dbReference type="ARBA" id="ARBA00022833"/>
    </source>
</evidence>
<dbReference type="InterPro" id="IPR041222">
    <property type="entry name" value="PriA_3primeBD"/>
</dbReference>
<evidence type="ECO:0000259" key="13">
    <source>
        <dbReference type="Pfam" id="PF18074"/>
    </source>
</evidence>
<evidence type="ECO:0000256" key="6">
    <source>
        <dbReference type="ARBA" id="ARBA00022806"/>
    </source>
</evidence>
<gene>
    <name evidence="14" type="primary">priA</name>
    <name evidence="14" type="ORF">COT81_03175</name>
</gene>
<dbReference type="GO" id="GO:0006310">
    <property type="term" value="P:DNA recombination"/>
    <property type="evidence" value="ECO:0007669"/>
    <property type="project" value="InterPro"/>
</dbReference>
<dbReference type="GO" id="GO:0006302">
    <property type="term" value="P:double-strand break repair"/>
    <property type="evidence" value="ECO:0007669"/>
    <property type="project" value="InterPro"/>
</dbReference>
<dbReference type="NCBIfam" id="TIGR00595">
    <property type="entry name" value="priA"/>
    <property type="match status" value="1"/>
</dbReference>
<dbReference type="GO" id="GO:0003677">
    <property type="term" value="F:DNA binding"/>
    <property type="evidence" value="ECO:0007669"/>
    <property type="project" value="UniProtKB-KW"/>
</dbReference>